<dbReference type="EMBL" id="NPEF02000033">
    <property type="protein sequence ID" value="MDV6237771.1"/>
    <property type="molecule type" value="Genomic_DNA"/>
</dbReference>
<feature type="transmembrane region" description="Helical" evidence="1">
    <location>
        <begin position="43"/>
        <end position="62"/>
    </location>
</feature>
<protein>
    <submittedName>
        <fullName evidence="3">Uncharacterized protein</fullName>
    </submittedName>
</protein>
<reference evidence="2 4" key="2">
    <citation type="journal article" date="2018" name="Microb. Genom.">
        <title>Deciphering the unexplored Leptospira diversity from soils uncovers genomic evolution to virulence.</title>
        <authorList>
            <person name="Thibeaux R."/>
            <person name="Iraola G."/>
            <person name="Ferres I."/>
            <person name="Bierque E."/>
            <person name="Girault D."/>
            <person name="Soupe-Gilbert M.E."/>
            <person name="Picardeau M."/>
            <person name="Goarant C."/>
        </authorList>
    </citation>
    <scope>NUCLEOTIDE SEQUENCE [LARGE SCALE GENOMIC DNA]</scope>
    <source>
        <strain evidence="2 4">ATI7-C-A5</strain>
    </source>
</reference>
<reference evidence="2" key="3">
    <citation type="submission" date="2023-10" db="EMBL/GenBank/DDBJ databases">
        <authorList>
            <person name="Picardeau M."/>
            <person name="Thibeaux R."/>
        </authorList>
    </citation>
    <scope>NUCLEOTIDE SEQUENCE</scope>
    <source>
        <strain evidence="2">ATI7-C-A5</strain>
    </source>
</reference>
<evidence type="ECO:0000313" key="2">
    <source>
        <dbReference type="EMBL" id="MDV6237771.1"/>
    </source>
</evidence>
<dbReference type="Proteomes" id="UP000232122">
    <property type="component" value="Unassembled WGS sequence"/>
</dbReference>
<dbReference type="AlphaFoldDB" id="A0A2N0BBN0"/>
<accession>A0A2N0BBN0</accession>
<keyword evidence="1" id="KW-1133">Transmembrane helix</keyword>
<keyword evidence="1" id="KW-0472">Membrane</keyword>
<evidence type="ECO:0000256" key="1">
    <source>
        <dbReference type="SAM" id="Phobius"/>
    </source>
</evidence>
<gene>
    <name evidence="2" type="ORF">CH379_019255</name>
    <name evidence="3" type="ORF">CH379_05050</name>
</gene>
<dbReference type="EMBL" id="NPEF01000034">
    <property type="protein sequence ID" value="PJZ93960.1"/>
    <property type="molecule type" value="Genomic_DNA"/>
</dbReference>
<evidence type="ECO:0000313" key="4">
    <source>
        <dbReference type="Proteomes" id="UP000232122"/>
    </source>
</evidence>
<keyword evidence="1" id="KW-0812">Transmembrane</keyword>
<organism evidence="3">
    <name type="scientific">Leptospira ellisii</name>
    <dbReference type="NCBI Taxonomy" id="2023197"/>
    <lineage>
        <taxon>Bacteria</taxon>
        <taxon>Pseudomonadati</taxon>
        <taxon>Spirochaetota</taxon>
        <taxon>Spirochaetia</taxon>
        <taxon>Leptospirales</taxon>
        <taxon>Leptospiraceae</taxon>
        <taxon>Leptospira</taxon>
    </lineage>
</organism>
<proteinExistence type="predicted"/>
<evidence type="ECO:0000313" key="3">
    <source>
        <dbReference type="EMBL" id="PJZ93960.1"/>
    </source>
</evidence>
<reference evidence="3" key="1">
    <citation type="submission" date="2017-07" db="EMBL/GenBank/DDBJ databases">
        <title>Leptospira spp. isolated from tropical soils.</title>
        <authorList>
            <person name="Thibeaux R."/>
            <person name="Iraola G."/>
            <person name="Ferres I."/>
            <person name="Bierque E."/>
            <person name="Girault D."/>
            <person name="Soupe-Gilbert M.-E."/>
            <person name="Picardeau M."/>
            <person name="Goarant C."/>
        </authorList>
    </citation>
    <scope>NUCLEOTIDE SEQUENCE [LARGE SCALE GENOMIC DNA]</scope>
    <source>
        <strain evidence="3">ATI7-C-A5</strain>
    </source>
</reference>
<name>A0A2N0BBN0_9LEPT</name>
<comment type="caution">
    <text evidence="3">The sequence shown here is derived from an EMBL/GenBank/DDBJ whole genome shotgun (WGS) entry which is preliminary data.</text>
</comment>
<keyword evidence="4" id="KW-1185">Reference proteome</keyword>
<accession>A0A2N0BMB0</accession>
<dbReference type="OrthoDB" id="332212at2"/>
<dbReference type="RefSeq" id="WP_100746424.1">
    <property type="nucleotide sequence ID" value="NZ_NPEF02000033.1"/>
</dbReference>
<sequence>MKSKNPSPMKGEILKRKRDQDWIHEISSNVIRRDKRETRNKRVVGASLALFLGLSVYVGFWFQDSFTDPKDPDLLSVGVFEELEGALDK</sequence>